<sequence length="102" mass="11700">MFFLLHFSFLFVSSIFSSTLVILSFFLSFLSFIACPNFLPADNAANCRNICHKFIVNFLKFYFYEQTEMTDSCGKSNLNYLVSPENCAGTLFKEQFAAIKEP</sequence>
<protein>
    <submittedName>
        <fullName evidence="1">Uncharacterized protein</fullName>
    </submittedName>
</protein>
<comment type="caution">
    <text evidence="1">The sequence shown here is derived from an EMBL/GenBank/DDBJ whole genome shotgun (WGS) entry which is preliminary data.</text>
</comment>
<evidence type="ECO:0000313" key="1">
    <source>
        <dbReference type="EMBL" id="MEQ2277500.1"/>
    </source>
</evidence>
<gene>
    <name evidence="1" type="ORF">XENORESO_003611</name>
</gene>
<proteinExistence type="predicted"/>
<keyword evidence="2" id="KW-1185">Reference proteome</keyword>
<organism evidence="1 2">
    <name type="scientific">Xenotaenia resolanae</name>
    <dbReference type="NCBI Taxonomy" id="208358"/>
    <lineage>
        <taxon>Eukaryota</taxon>
        <taxon>Metazoa</taxon>
        <taxon>Chordata</taxon>
        <taxon>Craniata</taxon>
        <taxon>Vertebrata</taxon>
        <taxon>Euteleostomi</taxon>
        <taxon>Actinopterygii</taxon>
        <taxon>Neopterygii</taxon>
        <taxon>Teleostei</taxon>
        <taxon>Neoteleostei</taxon>
        <taxon>Acanthomorphata</taxon>
        <taxon>Ovalentaria</taxon>
        <taxon>Atherinomorphae</taxon>
        <taxon>Cyprinodontiformes</taxon>
        <taxon>Goodeidae</taxon>
        <taxon>Xenotaenia</taxon>
    </lineage>
</organism>
<dbReference type="EMBL" id="JAHRIM010091706">
    <property type="protein sequence ID" value="MEQ2277500.1"/>
    <property type="molecule type" value="Genomic_DNA"/>
</dbReference>
<accession>A0ABV0X6P3</accession>
<evidence type="ECO:0000313" key="2">
    <source>
        <dbReference type="Proteomes" id="UP001444071"/>
    </source>
</evidence>
<name>A0ABV0X6P3_9TELE</name>
<dbReference type="Proteomes" id="UP001444071">
    <property type="component" value="Unassembled WGS sequence"/>
</dbReference>
<reference evidence="1 2" key="1">
    <citation type="submission" date="2021-06" db="EMBL/GenBank/DDBJ databases">
        <authorList>
            <person name="Palmer J.M."/>
        </authorList>
    </citation>
    <scope>NUCLEOTIDE SEQUENCE [LARGE SCALE GENOMIC DNA]</scope>
    <source>
        <strain evidence="1 2">XR_2019</strain>
        <tissue evidence="1">Muscle</tissue>
    </source>
</reference>